<sequence>MLVLNNNLRLPYIRKNNLCFMLHDTNEMIGIARNSKVALFENVFLEGVQNFVLISTLLLLTRTLPNTTPPKAIVRITDPIINFSKKFINFDNYYFQIGLSSAFLTYISTIAGVAAMEK</sequence>
<gene>
    <name evidence="2" type="ORF">NIOZUU159_00132</name>
</gene>
<keyword evidence="1" id="KW-0812">Transmembrane</keyword>
<proteinExistence type="predicted"/>
<evidence type="ECO:0000256" key="1">
    <source>
        <dbReference type="SAM" id="Phobius"/>
    </source>
</evidence>
<accession>A0A7S9SUA7</accession>
<feature type="transmembrane region" description="Helical" evidence="1">
    <location>
        <begin position="93"/>
        <end position="116"/>
    </location>
</feature>
<reference evidence="2" key="1">
    <citation type="submission" date="2020-08" db="EMBL/GenBank/DDBJ databases">
        <title>Bridging the membrane lipid divide: bacteria of the FCB group superphylum have the potential to synthesize archaeal ether lipids.</title>
        <authorList>
            <person name="Villanueva L."/>
            <person name="von Meijenfeldt F.A.B."/>
            <person name="Westbye A.B."/>
            <person name="Yadav S."/>
            <person name="Hopmans E.C."/>
            <person name="Dutilh B.E."/>
            <person name="Sinninghe Damste J.S."/>
        </authorList>
    </citation>
    <scope>NUCLEOTIDE SEQUENCE</scope>
    <source>
        <strain evidence="2">NIOZ-UU159</strain>
    </source>
</reference>
<protein>
    <submittedName>
        <fullName evidence="2">Uncharacterized protein</fullName>
    </submittedName>
</protein>
<keyword evidence="1" id="KW-0472">Membrane</keyword>
<name>A0A7S9SUA7_9VIRU</name>
<keyword evidence="1" id="KW-1133">Transmembrane helix</keyword>
<organism evidence="2">
    <name type="scientific">Virus NIOZ-UU159</name>
    <dbReference type="NCBI Taxonomy" id="2763270"/>
    <lineage>
        <taxon>Viruses</taxon>
    </lineage>
</organism>
<evidence type="ECO:0000313" key="2">
    <source>
        <dbReference type="EMBL" id="QPI16639.1"/>
    </source>
</evidence>
<feature type="transmembrane region" description="Helical" evidence="1">
    <location>
        <begin position="43"/>
        <end position="61"/>
    </location>
</feature>
<dbReference type="EMBL" id="MW030590">
    <property type="protein sequence ID" value="QPI16639.1"/>
    <property type="molecule type" value="Genomic_DNA"/>
</dbReference>